<dbReference type="AlphaFoldDB" id="A0A371GUV3"/>
<dbReference type="InterPro" id="IPR036397">
    <property type="entry name" value="RNaseH_sf"/>
</dbReference>
<dbReference type="STRING" id="157652.A0A371GUV3"/>
<reference evidence="4" key="1">
    <citation type="submission" date="2018-05" db="EMBL/GenBank/DDBJ databases">
        <title>Draft genome of Mucuna pruriens seed.</title>
        <authorList>
            <person name="Nnadi N.E."/>
            <person name="Vos R."/>
            <person name="Hasami M.H."/>
            <person name="Devisetty U.K."/>
            <person name="Aguiy J.C."/>
        </authorList>
    </citation>
    <scope>NUCLEOTIDE SEQUENCE [LARGE SCALE GENOMIC DNA]</scope>
    <source>
        <strain evidence="4">JCA_2017</strain>
    </source>
</reference>
<sequence>MLRTYGGCEYVSTEFKEFCESVGLIHENTPHHSGTSEKRNRTLLNLVRCMLKSKNLPNFLWGEAVSTATYILNRSPTKRLEGCMNQKVVKYLPAEILSVMRMEARLGMQALKKKSQLHQPSTKIIIFEGSRTVHDSAVSSEGELVHSTLIAKAEPTKFDKAVTEEKWMKAMKEEINSILTQKEKWRSTRPNLWQNFFLQKEGIDYGEVYVLVARIEIVRLVVAIATNTDWSMHQLDVKSTFLNGPLEEEVYVLQPQRFMVKDEEKRCTN</sequence>
<evidence type="ECO:0000256" key="2">
    <source>
        <dbReference type="ARBA" id="ARBA00022801"/>
    </source>
</evidence>
<protein>
    <recommendedName>
        <fullName evidence="3">Integrase catalytic domain-containing protein</fullName>
    </recommendedName>
</protein>
<name>A0A371GUV3_MUCPR</name>
<dbReference type="InterPro" id="IPR013103">
    <property type="entry name" value="RVT_2"/>
</dbReference>
<dbReference type="OrthoDB" id="1406589at2759"/>
<keyword evidence="1" id="KW-0479">Metal-binding</keyword>
<keyword evidence="2" id="KW-0378">Hydrolase</keyword>
<dbReference type="EMBL" id="QJKJ01004395">
    <property type="protein sequence ID" value="RDX94321.1"/>
    <property type="molecule type" value="Genomic_DNA"/>
</dbReference>
<organism evidence="4 5">
    <name type="scientific">Mucuna pruriens</name>
    <name type="common">Velvet bean</name>
    <name type="synonym">Dolichos pruriens</name>
    <dbReference type="NCBI Taxonomy" id="157652"/>
    <lineage>
        <taxon>Eukaryota</taxon>
        <taxon>Viridiplantae</taxon>
        <taxon>Streptophyta</taxon>
        <taxon>Embryophyta</taxon>
        <taxon>Tracheophyta</taxon>
        <taxon>Spermatophyta</taxon>
        <taxon>Magnoliopsida</taxon>
        <taxon>eudicotyledons</taxon>
        <taxon>Gunneridae</taxon>
        <taxon>Pentapetalae</taxon>
        <taxon>rosids</taxon>
        <taxon>fabids</taxon>
        <taxon>Fabales</taxon>
        <taxon>Fabaceae</taxon>
        <taxon>Papilionoideae</taxon>
        <taxon>50 kb inversion clade</taxon>
        <taxon>NPAAA clade</taxon>
        <taxon>indigoferoid/millettioid clade</taxon>
        <taxon>Phaseoleae</taxon>
        <taxon>Mucuna</taxon>
    </lineage>
</organism>
<dbReference type="GO" id="GO:0046872">
    <property type="term" value="F:metal ion binding"/>
    <property type="evidence" value="ECO:0007669"/>
    <property type="project" value="UniProtKB-KW"/>
</dbReference>
<dbReference type="Proteomes" id="UP000257109">
    <property type="component" value="Unassembled WGS sequence"/>
</dbReference>
<gene>
    <name evidence="4" type="ORF">CR513_23303</name>
</gene>
<comment type="caution">
    <text evidence="4">The sequence shown here is derived from an EMBL/GenBank/DDBJ whole genome shotgun (WGS) entry which is preliminary data.</text>
</comment>
<dbReference type="PANTHER" id="PTHR42648">
    <property type="entry name" value="TRANSPOSASE, PUTATIVE-RELATED"/>
    <property type="match status" value="1"/>
</dbReference>
<dbReference type="SUPFAM" id="SSF53098">
    <property type="entry name" value="Ribonuclease H-like"/>
    <property type="match status" value="1"/>
</dbReference>
<dbReference type="InterPro" id="IPR001584">
    <property type="entry name" value="Integrase_cat-core"/>
</dbReference>
<evidence type="ECO:0000259" key="3">
    <source>
        <dbReference type="PROSITE" id="PS50994"/>
    </source>
</evidence>
<dbReference type="InterPro" id="IPR012337">
    <property type="entry name" value="RNaseH-like_sf"/>
</dbReference>
<dbReference type="GO" id="GO:0016787">
    <property type="term" value="F:hydrolase activity"/>
    <property type="evidence" value="ECO:0007669"/>
    <property type="project" value="UniProtKB-KW"/>
</dbReference>
<keyword evidence="5" id="KW-1185">Reference proteome</keyword>
<evidence type="ECO:0000313" key="5">
    <source>
        <dbReference type="Proteomes" id="UP000257109"/>
    </source>
</evidence>
<dbReference type="Gene3D" id="3.30.420.10">
    <property type="entry name" value="Ribonuclease H-like superfamily/Ribonuclease H"/>
    <property type="match status" value="1"/>
</dbReference>
<dbReference type="Pfam" id="PF07727">
    <property type="entry name" value="RVT_2"/>
    <property type="match status" value="1"/>
</dbReference>
<feature type="domain" description="Integrase catalytic" evidence="3">
    <location>
        <begin position="1"/>
        <end position="101"/>
    </location>
</feature>
<evidence type="ECO:0000256" key="1">
    <source>
        <dbReference type="ARBA" id="ARBA00022723"/>
    </source>
</evidence>
<accession>A0A371GUV3</accession>
<dbReference type="GO" id="GO:0015074">
    <property type="term" value="P:DNA integration"/>
    <property type="evidence" value="ECO:0007669"/>
    <property type="project" value="InterPro"/>
</dbReference>
<feature type="non-terminal residue" evidence="4">
    <location>
        <position position="1"/>
    </location>
</feature>
<dbReference type="InterPro" id="IPR039537">
    <property type="entry name" value="Retrotran_Ty1/copia-like"/>
</dbReference>
<dbReference type="GO" id="GO:0003676">
    <property type="term" value="F:nucleic acid binding"/>
    <property type="evidence" value="ECO:0007669"/>
    <property type="project" value="InterPro"/>
</dbReference>
<proteinExistence type="predicted"/>
<evidence type="ECO:0000313" key="4">
    <source>
        <dbReference type="EMBL" id="RDX94321.1"/>
    </source>
</evidence>
<dbReference type="PANTHER" id="PTHR42648:SF28">
    <property type="entry name" value="TRANSPOSON-ENCODED PROTEIN WITH RIBONUCLEASE H-LIKE AND RETROVIRUS ZINC FINGER-LIKE DOMAINS"/>
    <property type="match status" value="1"/>
</dbReference>
<dbReference type="PROSITE" id="PS50994">
    <property type="entry name" value="INTEGRASE"/>
    <property type="match status" value="1"/>
</dbReference>